<dbReference type="RefSeq" id="WP_226371048.1">
    <property type="nucleotide sequence ID" value="NZ_JAGIKX010000010.1"/>
</dbReference>
<dbReference type="Gene3D" id="2.170.120.40">
    <property type="entry name" value="YbbR-like domain"/>
    <property type="match status" value="2"/>
</dbReference>
<protein>
    <submittedName>
        <fullName evidence="2">YbbR domain-containing protein</fullName>
    </submittedName>
</protein>
<proteinExistence type="predicted"/>
<dbReference type="InterPro" id="IPR053154">
    <property type="entry name" value="c-di-AMP_regulator"/>
</dbReference>
<feature type="compositionally biased region" description="Basic and acidic residues" evidence="1">
    <location>
        <begin position="328"/>
        <end position="365"/>
    </location>
</feature>
<feature type="region of interest" description="Disordered" evidence="1">
    <location>
        <begin position="318"/>
        <end position="395"/>
    </location>
</feature>
<name>A0ABS4S7V7_9BACI</name>
<comment type="caution">
    <text evidence="2">The sequence shown here is derived from an EMBL/GenBank/DDBJ whole genome shotgun (WGS) entry which is preliminary data.</text>
</comment>
<keyword evidence="3" id="KW-1185">Reference proteome</keyword>
<organism evidence="2 3">
    <name type="scientific">Virgibacillus alimentarius</name>
    <dbReference type="NCBI Taxonomy" id="698769"/>
    <lineage>
        <taxon>Bacteria</taxon>
        <taxon>Bacillati</taxon>
        <taxon>Bacillota</taxon>
        <taxon>Bacilli</taxon>
        <taxon>Bacillales</taxon>
        <taxon>Bacillaceae</taxon>
        <taxon>Virgibacillus</taxon>
    </lineage>
</organism>
<accession>A0ABS4S7V7</accession>
<feature type="compositionally biased region" description="Basic and acidic residues" evidence="1">
    <location>
        <begin position="381"/>
        <end position="390"/>
    </location>
</feature>
<evidence type="ECO:0000313" key="3">
    <source>
        <dbReference type="Proteomes" id="UP001519294"/>
    </source>
</evidence>
<evidence type="ECO:0000313" key="2">
    <source>
        <dbReference type="EMBL" id="MBP2257576.1"/>
    </source>
</evidence>
<dbReference type="PANTHER" id="PTHR37804:SF1">
    <property type="entry name" value="CDAA REGULATORY PROTEIN CDAR"/>
    <property type="match status" value="1"/>
</dbReference>
<dbReference type="Gene3D" id="2.170.120.30">
    <property type="match status" value="2"/>
</dbReference>
<reference evidence="2 3" key="1">
    <citation type="submission" date="2021-03" db="EMBL/GenBank/DDBJ databases">
        <title>Genomic Encyclopedia of Type Strains, Phase IV (KMG-IV): sequencing the most valuable type-strain genomes for metagenomic binning, comparative biology and taxonomic classification.</title>
        <authorList>
            <person name="Goeker M."/>
        </authorList>
    </citation>
    <scope>NUCLEOTIDE SEQUENCE [LARGE SCALE GENOMIC DNA]</scope>
    <source>
        <strain evidence="2 3">DSM 25790</strain>
    </source>
</reference>
<dbReference type="PANTHER" id="PTHR37804">
    <property type="entry name" value="CDAA REGULATORY PROTEIN CDAR"/>
    <property type="match status" value="1"/>
</dbReference>
<dbReference type="Proteomes" id="UP001519294">
    <property type="component" value="Unassembled WGS sequence"/>
</dbReference>
<sequence>MDKWFKSKWFVRVLSLAFAIMLYVFVNVEANTTQSDSRFTPSSNDETETVEDVPVDIRIDDERYVVSGVPEHVSVSLEGINSILTPTVRQRNFNVFVDLEGLGEGKHTVEIEHENIPKGLSAYIEPKTVDVTIEERETKEFSVFAEFMNKEQLPEGYELGEPEVDPGQVTITSSKSVIDQIAMVKVYIDVADVTEPINKREIPINVYDSQGNTLNVHVEPENILVSVDVHNPSKTVSIDVPTKGKLPDDYELVSLSPNKEEVTIYGTNDVLAEIDNISTEDIDLSEINKSETINTNLKVPEGARIDDDKIKVKVNIEETKEEEADSASTKDDEDTKKKTDKQESESKSKSKSESEMESKNLKESNESTESSGSSDEEEKTDELKSSDKTLENIPIEILNQDDEQEIVFVDPSNAVVDITVEGDEKEIKELKEEDFSAFIDVDGLEEGEHEIPITIEGSSDIHASSSLKDVTIEVNSLANE</sequence>
<dbReference type="EMBL" id="JAGIKX010000010">
    <property type="protein sequence ID" value="MBP2257576.1"/>
    <property type="molecule type" value="Genomic_DNA"/>
</dbReference>
<dbReference type="InterPro" id="IPR012505">
    <property type="entry name" value="YbbR"/>
</dbReference>
<dbReference type="Pfam" id="PF07949">
    <property type="entry name" value="YbbR"/>
    <property type="match status" value="3"/>
</dbReference>
<evidence type="ECO:0000256" key="1">
    <source>
        <dbReference type="SAM" id="MobiDB-lite"/>
    </source>
</evidence>
<gene>
    <name evidence="2" type="ORF">J2Z81_001524</name>
</gene>